<dbReference type="CDD" id="cd07020">
    <property type="entry name" value="Clp_protease_NfeD_1"/>
    <property type="match status" value="1"/>
</dbReference>
<comment type="subcellular location">
    <subcellularLocation>
        <location evidence="1">Membrane</location>
        <topology evidence="1">Multi-pass membrane protein</topology>
    </subcellularLocation>
</comment>
<dbReference type="InterPro" id="IPR029045">
    <property type="entry name" value="ClpP/crotonase-like_dom_sf"/>
</dbReference>
<dbReference type="SUPFAM" id="SSF52096">
    <property type="entry name" value="ClpP/crotonase"/>
    <property type="match status" value="1"/>
</dbReference>
<evidence type="ECO:0000313" key="10">
    <source>
        <dbReference type="Proteomes" id="UP000278475"/>
    </source>
</evidence>
<dbReference type="EMBL" id="QMQV01000095">
    <property type="protein sequence ID" value="RLE47984.1"/>
    <property type="molecule type" value="Genomic_DNA"/>
</dbReference>
<evidence type="ECO:0000259" key="7">
    <source>
        <dbReference type="Pfam" id="PF24961"/>
    </source>
</evidence>
<dbReference type="PANTHER" id="PTHR33507:SF4">
    <property type="entry name" value="NODULATION COMPETITIVENESS PROTEIN NFED"/>
    <property type="match status" value="1"/>
</dbReference>
<dbReference type="Pfam" id="PF24961">
    <property type="entry name" value="NfeD_membrane"/>
    <property type="match status" value="1"/>
</dbReference>
<dbReference type="InterPro" id="IPR052165">
    <property type="entry name" value="Membrane_assoc_protease"/>
</dbReference>
<name>A0A497ELY7_9CREN</name>
<feature type="transmembrane region" description="Helical" evidence="5">
    <location>
        <begin position="284"/>
        <end position="314"/>
    </location>
</feature>
<feature type="transmembrane region" description="Helical" evidence="5">
    <location>
        <begin position="12"/>
        <end position="29"/>
    </location>
</feature>
<gene>
    <name evidence="9" type="ORF">DRJ31_08020</name>
</gene>
<keyword evidence="4 5" id="KW-0472">Membrane</keyword>
<dbReference type="Proteomes" id="UP000278475">
    <property type="component" value="Unassembled WGS sequence"/>
</dbReference>
<dbReference type="GO" id="GO:0016020">
    <property type="term" value="C:membrane"/>
    <property type="evidence" value="ECO:0007669"/>
    <property type="project" value="UniProtKB-SubCell"/>
</dbReference>
<evidence type="ECO:0000256" key="4">
    <source>
        <dbReference type="ARBA" id="ARBA00023136"/>
    </source>
</evidence>
<organism evidence="9 10">
    <name type="scientific">Thermoproteota archaeon</name>
    <dbReference type="NCBI Taxonomy" id="2056631"/>
    <lineage>
        <taxon>Archaea</taxon>
        <taxon>Thermoproteota</taxon>
    </lineage>
</organism>
<dbReference type="PANTHER" id="PTHR33507">
    <property type="entry name" value="INNER MEMBRANE PROTEIN YBBJ"/>
    <property type="match status" value="1"/>
</dbReference>
<keyword evidence="2 5" id="KW-0812">Transmembrane</keyword>
<evidence type="ECO:0000259" key="6">
    <source>
        <dbReference type="Pfam" id="PF01957"/>
    </source>
</evidence>
<evidence type="ECO:0000256" key="1">
    <source>
        <dbReference type="ARBA" id="ARBA00004141"/>
    </source>
</evidence>
<dbReference type="InterPro" id="IPR002810">
    <property type="entry name" value="NfeD-like_C"/>
</dbReference>
<feature type="transmembrane region" description="Helical" evidence="5">
    <location>
        <begin position="321"/>
        <end position="342"/>
    </location>
</feature>
<proteinExistence type="predicted"/>
<reference evidence="9 10" key="1">
    <citation type="submission" date="2018-06" db="EMBL/GenBank/DDBJ databases">
        <title>Extensive metabolic versatility and redundancy in microbially diverse, dynamic hydrothermal sediments.</title>
        <authorList>
            <person name="Dombrowski N."/>
            <person name="Teske A."/>
            <person name="Baker B.J."/>
        </authorList>
    </citation>
    <scope>NUCLEOTIDE SEQUENCE [LARGE SCALE GENOMIC DNA]</scope>
    <source>
        <strain evidence="9">B66_G16</strain>
    </source>
</reference>
<dbReference type="InterPro" id="IPR056739">
    <property type="entry name" value="NfeD_membrane"/>
</dbReference>
<comment type="caution">
    <text evidence="9">The sequence shown here is derived from an EMBL/GenBank/DDBJ whole genome shotgun (WGS) entry which is preliminary data.</text>
</comment>
<dbReference type="Pfam" id="PF01957">
    <property type="entry name" value="NfeD"/>
    <property type="match status" value="1"/>
</dbReference>
<evidence type="ECO:0000259" key="8">
    <source>
        <dbReference type="Pfam" id="PF25145"/>
    </source>
</evidence>
<feature type="transmembrane region" description="Helical" evidence="5">
    <location>
        <begin position="253"/>
        <end position="272"/>
    </location>
</feature>
<evidence type="ECO:0000313" key="9">
    <source>
        <dbReference type="EMBL" id="RLE47984.1"/>
    </source>
</evidence>
<evidence type="ECO:0000256" key="3">
    <source>
        <dbReference type="ARBA" id="ARBA00022989"/>
    </source>
</evidence>
<evidence type="ECO:0000256" key="2">
    <source>
        <dbReference type="ARBA" id="ARBA00022692"/>
    </source>
</evidence>
<dbReference type="SUPFAM" id="SSF141322">
    <property type="entry name" value="NfeD domain-like"/>
    <property type="match status" value="1"/>
</dbReference>
<feature type="domain" description="NfeD integral membrane" evidence="7">
    <location>
        <begin position="255"/>
        <end position="377"/>
    </location>
</feature>
<dbReference type="Pfam" id="PF25145">
    <property type="entry name" value="NfeD1b_N"/>
    <property type="match status" value="1"/>
</dbReference>
<dbReference type="InterPro" id="IPR056738">
    <property type="entry name" value="NfeD1b_N"/>
</dbReference>
<feature type="transmembrane region" description="Helical" evidence="5">
    <location>
        <begin position="354"/>
        <end position="377"/>
    </location>
</feature>
<evidence type="ECO:0000256" key="5">
    <source>
        <dbReference type="SAM" id="Phobius"/>
    </source>
</evidence>
<dbReference type="InterPro" id="IPR012340">
    <property type="entry name" value="NA-bd_OB-fold"/>
</dbReference>
<protein>
    <submittedName>
        <fullName evidence="9">Nodulation protein NfeD</fullName>
    </submittedName>
</protein>
<accession>A0A497ELY7</accession>
<keyword evidence="3 5" id="KW-1133">Transmembrane helix</keyword>
<feature type="domain" description="NfeD-like C-terminal" evidence="6">
    <location>
        <begin position="391"/>
        <end position="446"/>
    </location>
</feature>
<sequence>MQTKNLKHSLTHFFSLFTILFSLLPLLIVTSPLATSPQQPAVTVLTVDETISSSTLDAFKDALSYSRSVDAQALIIKMNTPGGSVDAMLKIIELIDNSEIPIVTYVYPKGARAWSAGTFILVASHIAAMAPDTVIGSAQPVSFSPFGGAEPVNESKIVNALLEVIETHAESRGRNVTAARLFILENLNLNDREAFKYNVIDIRAENLQDLINKLDGFKVNTTAGELTLHTKGAKILEVEPSIRTSILRVISDPLIASLLLVIGVYALIFGLASPGHGGEIVGAIALLLGLIGLGFDVNLTAILLIALGAILLLYELSTPGFGFIGGSGIFSLTIGALLLGSISPTKWLIGREWFYVFQVGVYSVTLTIAAFFAVAIYKVVQVKRRKPVIGDIIGEVGEALEDLKPGIEAFVRVRGEYWKAKCDEEVKAGSKVVVVGKEGPILIVKPKK</sequence>
<dbReference type="Gene3D" id="2.40.50.140">
    <property type="entry name" value="Nucleic acid-binding proteins"/>
    <property type="match status" value="1"/>
</dbReference>
<dbReference type="AlphaFoldDB" id="A0A497ELY7"/>
<feature type="domain" description="NfeD1b N-terminal" evidence="8">
    <location>
        <begin position="42"/>
        <end position="206"/>
    </location>
</feature>
<dbReference type="Gene3D" id="3.90.226.10">
    <property type="entry name" value="2-enoyl-CoA Hydratase, Chain A, domain 1"/>
    <property type="match status" value="1"/>
</dbReference>